<dbReference type="InterPro" id="IPR019339">
    <property type="entry name" value="CIR_N_dom"/>
</dbReference>
<accession>A0ABD2Y2X2</accession>
<dbReference type="Proteomes" id="UP001630127">
    <property type="component" value="Unassembled WGS sequence"/>
</dbReference>
<organism evidence="2 3">
    <name type="scientific">Cinchona calisaya</name>
    <dbReference type="NCBI Taxonomy" id="153742"/>
    <lineage>
        <taxon>Eukaryota</taxon>
        <taxon>Viridiplantae</taxon>
        <taxon>Streptophyta</taxon>
        <taxon>Embryophyta</taxon>
        <taxon>Tracheophyta</taxon>
        <taxon>Spermatophyta</taxon>
        <taxon>Magnoliopsida</taxon>
        <taxon>eudicotyledons</taxon>
        <taxon>Gunneridae</taxon>
        <taxon>Pentapetalae</taxon>
        <taxon>asterids</taxon>
        <taxon>lamiids</taxon>
        <taxon>Gentianales</taxon>
        <taxon>Rubiaceae</taxon>
        <taxon>Cinchonoideae</taxon>
        <taxon>Cinchoneae</taxon>
        <taxon>Cinchona</taxon>
    </lineage>
</organism>
<name>A0ABD2Y2X2_9GENT</name>
<feature type="domain" description="CBF1-interacting co-repressor CIR N-terminal" evidence="1">
    <location>
        <begin position="13"/>
        <end position="49"/>
    </location>
</feature>
<proteinExistence type="predicted"/>
<keyword evidence="3" id="KW-1185">Reference proteome</keyword>
<protein>
    <recommendedName>
        <fullName evidence="1">CBF1-interacting co-repressor CIR N-terminal domain-containing protein</fullName>
    </recommendedName>
</protein>
<reference evidence="2 3" key="1">
    <citation type="submission" date="2024-11" db="EMBL/GenBank/DDBJ databases">
        <title>A near-complete genome assembly of Cinchona calisaya.</title>
        <authorList>
            <person name="Lian D.C."/>
            <person name="Zhao X.W."/>
            <person name="Wei L."/>
        </authorList>
    </citation>
    <scope>NUCLEOTIDE SEQUENCE [LARGE SCALE GENOMIC DNA]</scope>
    <source>
        <tissue evidence="2">Nenye</tissue>
    </source>
</reference>
<dbReference type="AlphaFoldDB" id="A0ABD2Y2X2"/>
<evidence type="ECO:0000259" key="1">
    <source>
        <dbReference type="SMART" id="SM01083"/>
    </source>
</evidence>
<dbReference type="EMBL" id="JBJUIK010000016">
    <property type="protein sequence ID" value="KAL3500059.1"/>
    <property type="molecule type" value="Genomic_DNA"/>
</dbReference>
<evidence type="ECO:0000313" key="3">
    <source>
        <dbReference type="Proteomes" id="UP001630127"/>
    </source>
</evidence>
<sequence>MPPWQLEYSPKKRWNVYNYENQEKFRRDEQAAAKEEQHEHDQSRKLIADFYLEQLEIGFRKSGSDAKHMNLFEGIRTLIRLVRVEKLVEMRRRKIIKDERRRL</sequence>
<dbReference type="SMART" id="SM01083">
    <property type="entry name" value="Cir_N"/>
    <property type="match status" value="1"/>
</dbReference>
<gene>
    <name evidence="2" type="ORF">ACH5RR_039152</name>
</gene>
<comment type="caution">
    <text evidence="2">The sequence shown here is derived from an EMBL/GenBank/DDBJ whole genome shotgun (WGS) entry which is preliminary data.</text>
</comment>
<evidence type="ECO:0000313" key="2">
    <source>
        <dbReference type="EMBL" id="KAL3500059.1"/>
    </source>
</evidence>